<comment type="similarity">
    <text evidence="2">Belongs to the MreD family.</text>
</comment>
<evidence type="ECO:0000313" key="9">
    <source>
        <dbReference type="EMBL" id="MFC4078380.1"/>
    </source>
</evidence>
<dbReference type="RefSeq" id="WP_380706188.1">
    <property type="nucleotide sequence ID" value="NZ_JBHSAP010000018.1"/>
</dbReference>
<evidence type="ECO:0000256" key="5">
    <source>
        <dbReference type="ARBA" id="ARBA00022960"/>
    </source>
</evidence>
<organism evidence="9 10">
    <name type="scientific">Salinithrix halophila</name>
    <dbReference type="NCBI Taxonomy" id="1485204"/>
    <lineage>
        <taxon>Bacteria</taxon>
        <taxon>Bacillati</taxon>
        <taxon>Bacillota</taxon>
        <taxon>Bacilli</taxon>
        <taxon>Bacillales</taxon>
        <taxon>Thermoactinomycetaceae</taxon>
        <taxon>Salinithrix</taxon>
    </lineage>
</organism>
<name>A0ABV8JIZ3_9BACL</name>
<evidence type="ECO:0000256" key="8">
    <source>
        <dbReference type="SAM" id="Phobius"/>
    </source>
</evidence>
<evidence type="ECO:0000256" key="7">
    <source>
        <dbReference type="ARBA" id="ARBA00023136"/>
    </source>
</evidence>
<dbReference type="InterPro" id="IPR007227">
    <property type="entry name" value="Cell_shape_determining_MreD"/>
</dbReference>
<keyword evidence="7 8" id="KW-0472">Membrane</keyword>
<keyword evidence="3" id="KW-1003">Cell membrane</keyword>
<feature type="transmembrane region" description="Helical" evidence="8">
    <location>
        <begin position="32"/>
        <end position="50"/>
    </location>
</feature>
<dbReference type="Pfam" id="PF04093">
    <property type="entry name" value="MreD"/>
    <property type="match status" value="1"/>
</dbReference>
<evidence type="ECO:0000313" key="10">
    <source>
        <dbReference type="Proteomes" id="UP001595843"/>
    </source>
</evidence>
<evidence type="ECO:0000256" key="4">
    <source>
        <dbReference type="ARBA" id="ARBA00022692"/>
    </source>
</evidence>
<evidence type="ECO:0000256" key="1">
    <source>
        <dbReference type="ARBA" id="ARBA00004651"/>
    </source>
</evidence>
<keyword evidence="10" id="KW-1185">Reference proteome</keyword>
<evidence type="ECO:0000256" key="3">
    <source>
        <dbReference type="ARBA" id="ARBA00022475"/>
    </source>
</evidence>
<keyword evidence="5" id="KW-0133">Cell shape</keyword>
<evidence type="ECO:0000256" key="2">
    <source>
        <dbReference type="ARBA" id="ARBA00007776"/>
    </source>
</evidence>
<dbReference type="Proteomes" id="UP001595843">
    <property type="component" value="Unassembled WGS sequence"/>
</dbReference>
<evidence type="ECO:0000256" key="6">
    <source>
        <dbReference type="ARBA" id="ARBA00022989"/>
    </source>
</evidence>
<keyword evidence="4 8" id="KW-0812">Transmembrane</keyword>
<keyword evidence="6 8" id="KW-1133">Transmembrane helix</keyword>
<gene>
    <name evidence="9" type="primary">mreD</name>
    <name evidence="9" type="ORF">ACFOUO_16400</name>
</gene>
<dbReference type="NCBIfam" id="TIGR03426">
    <property type="entry name" value="shape_MreD"/>
    <property type="match status" value="1"/>
</dbReference>
<sequence length="176" mass="19913">MAAWILIGFLSFLFLLEGTALQMFVPQAWGSNFVWIPQLVVSGIILLSLYRGRKVGLIYGLCFGLLHDLAYGQAVGVYAFSTAVIGYITGQVSRQFLSGPIVALLATGLGQATHLILTYLWLRMFDITQVGWETAFIYHILPSVFFNLLAAYPVYRGIRWIFRRFHPQSVQLFDKR</sequence>
<feature type="transmembrane region" description="Helical" evidence="8">
    <location>
        <begin position="57"/>
        <end position="81"/>
    </location>
</feature>
<comment type="subcellular location">
    <subcellularLocation>
        <location evidence="1">Cell membrane</location>
        <topology evidence="1">Multi-pass membrane protein</topology>
    </subcellularLocation>
</comment>
<feature type="transmembrane region" description="Helical" evidence="8">
    <location>
        <begin position="134"/>
        <end position="155"/>
    </location>
</feature>
<feature type="transmembrane region" description="Helical" evidence="8">
    <location>
        <begin position="101"/>
        <end position="122"/>
    </location>
</feature>
<accession>A0ABV8JIZ3</accession>
<comment type="caution">
    <text evidence="9">The sequence shown here is derived from an EMBL/GenBank/DDBJ whole genome shotgun (WGS) entry which is preliminary data.</text>
</comment>
<protein>
    <submittedName>
        <fullName evidence="9">Rod shape-determining protein MreD</fullName>
    </submittedName>
</protein>
<reference evidence="10" key="1">
    <citation type="journal article" date="2019" name="Int. J. Syst. Evol. Microbiol.">
        <title>The Global Catalogue of Microorganisms (GCM) 10K type strain sequencing project: providing services to taxonomists for standard genome sequencing and annotation.</title>
        <authorList>
            <consortium name="The Broad Institute Genomics Platform"/>
            <consortium name="The Broad Institute Genome Sequencing Center for Infectious Disease"/>
            <person name="Wu L."/>
            <person name="Ma J."/>
        </authorList>
    </citation>
    <scope>NUCLEOTIDE SEQUENCE [LARGE SCALE GENOMIC DNA]</scope>
    <source>
        <strain evidence="10">IBRC-M 10813</strain>
    </source>
</reference>
<proteinExistence type="inferred from homology"/>
<dbReference type="EMBL" id="JBHSAP010000018">
    <property type="protein sequence ID" value="MFC4078380.1"/>
    <property type="molecule type" value="Genomic_DNA"/>
</dbReference>